<proteinExistence type="inferred from homology"/>
<reference evidence="4 5" key="1">
    <citation type="journal article" date="2016" name="Int. J. Syst. Evol. Microbiol.">
        <title>Ensifer glycinis sp. nov., an novel rhizobial species associated with Glycine spp.</title>
        <authorList>
            <person name="Yan H."/>
            <person name="Yan J."/>
            <person name="Sui X.H."/>
            <person name="Wang E.T."/>
            <person name="Chen W.X."/>
            <person name="Zhang X.X."/>
            <person name="Chen W.F."/>
        </authorList>
    </citation>
    <scope>NUCLEOTIDE SEQUENCE [LARGE SCALE GENOMIC DNA]</scope>
    <source>
        <strain evidence="4 5">CCBAU 23380</strain>
    </source>
</reference>
<dbReference type="AlphaFoldDB" id="A0A178XIP4"/>
<dbReference type="Gene3D" id="3.40.50.12370">
    <property type="match status" value="1"/>
</dbReference>
<organism evidence="4 5">
    <name type="scientific">Sinorhizobium glycinis</name>
    <dbReference type="NCBI Taxonomy" id="1472378"/>
    <lineage>
        <taxon>Bacteria</taxon>
        <taxon>Pseudomonadati</taxon>
        <taxon>Pseudomonadota</taxon>
        <taxon>Alphaproteobacteria</taxon>
        <taxon>Hyphomicrobiales</taxon>
        <taxon>Rhizobiaceae</taxon>
        <taxon>Sinorhizobium/Ensifer group</taxon>
        <taxon>Sinorhizobium</taxon>
    </lineage>
</organism>
<dbReference type="Proteomes" id="UP000094025">
    <property type="component" value="Unassembled WGS sequence"/>
</dbReference>
<dbReference type="RefSeq" id="WP_064244331.1">
    <property type="nucleotide sequence ID" value="NZ_LPUX01000067.1"/>
</dbReference>
<evidence type="ECO:0000259" key="3">
    <source>
        <dbReference type="Pfam" id="PF00582"/>
    </source>
</evidence>
<dbReference type="InterPro" id="IPR006015">
    <property type="entry name" value="Universal_stress_UspA"/>
</dbReference>
<gene>
    <name evidence="4" type="ORF">AU381_25290</name>
</gene>
<keyword evidence="2" id="KW-0175">Coiled coil</keyword>
<evidence type="ECO:0000313" key="4">
    <source>
        <dbReference type="EMBL" id="OAP35084.1"/>
    </source>
</evidence>
<dbReference type="OrthoDB" id="9804721at2"/>
<feature type="coiled-coil region" evidence="2">
    <location>
        <begin position="57"/>
        <end position="84"/>
    </location>
</feature>
<feature type="domain" description="UspA" evidence="3">
    <location>
        <begin position="153"/>
        <end position="277"/>
    </location>
</feature>
<dbReference type="PANTHER" id="PTHR46268:SF15">
    <property type="entry name" value="UNIVERSAL STRESS PROTEIN HP_0031"/>
    <property type="match status" value="1"/>
</dbReference>
<dbReference type="InterPro" id="IPR006016">
    <property type="entry name" value="UspA"/>
</dbReference>
<dbReference type="PRINTS" id="PR01438">
    <property type="entry name" value="UNVRSLSTRESS"/>
</dbReference>
<dbReference type="STRING" id="1472378.AU381_25290"/>
<dbReference type="Pfam" id="PF00582">
    <property type="entry name" value="Usp"/>
    <property type="match status" value="1"/>
</dbReference>
<evidence type="ECO:0000256" key="1">
    <source>
        <dbReference type="ARBA" id="ARBA00008791"/>
    </source>
</evidence>
<sequence>MTHKTILLVTDANEHENDLTAAADLCTAVNAHLSVLLVKLAAPPPLGEYAAMSVAWLDERAEDIQQLDEAVERARATLKGLEISFDANGIYCETAWADNDVGSRARYADITLIGASLRTDTPLRARAIDGALFYSARPVLLATNRHSLTLRPKKILLAWNSTMESARAAREALEMMESAEEVNVVLIDPDAASTKNGQEPGADVATYLARHGITVTVDRLPSAGRRVEEVLIQHAIDTSADLIVMGAYGHTRLRERIFGGVTKAMIEAPVVPVLMVH</sequence>
<protein>
    <submittedName>
        <fullName evidence="4">Universal stress protein</fullName>
    </submittedName>
</protein>
<keyword evidence="5" id="KW-1185">Reference proteome</keyword>
<dbReference type="SUPFAM" id="SSF52402">
    <property type="entry name" value="Adenine nucleotide alpha hydrolases-like"/>
    <property type="match status" value="1"/>
</dbReference>
<evidence type="ECO:0000313" key="5">
    <source>
        <dbReference type="Proteomes" id="UP000094025"/>
    </source>
</evidence>
<accession>A0A178XIP4</accession>
<comment type="caution">
    <text evidence="4">The sequence shown here is derived from an EMBL/GenBank/DDBJ whole genome shotgun (WGS) entry which is preliminary data.</text>
</comment>
<comment type="similarity">
    <text evidence="1">Belongs to the universal stress protein A family.</text>
</comment>
<evidence type="ECO:0000256" key="2">
    <source>
        <dbReference type="SAM" id="Coils"/>
    </source>
</evidence>
<dbReference type="PANTHER" id="PTHR46268">
    <property type="entry name" value="STRESS RESPONSE PROTEIN NHAX"/>
    <property type="match status" value="1"/>
</dbReference>
<dbReference type="CDD" id="cd00293">
    <property type="entry name" value="USP-like"/>
    <property type="match status" value="1"/>
</dbReference>
<dbReference type="EMBL" id="LPUX01000067">
    <property type="protein sequence ID" value="OAP35084.1"/>
    <property type="molecule type" value="Genomic_DNA"/>
</dbReference>
<name>A0A178XIP4_9HYPH</name>